<dbReference type="Gene3D" id="3.40.50.2300">
    <property type="match status" value="2"/>
</dbReference>
<keyword evidence="7" id="KW-1185">Reference proteome</keyword>
<feature type="region of interest" description="Disordered" evidence="4">
    <location>
        <begin position="89"/>
        <end position="185"/>
    </location>
</feature>
<dbReference type="EMBL" id="KQ257460">
    <property type="protein sequence ID" value="KNC98684.1"/>
    <property type="molecule type" value="Genomic_DNA"/>
</dbReference>
<evidence type="ECO:0000256" key="3">
    <source>
        <dbReference type="PROSITE-ProRule" id="PRU00169"/>
    </source>
</evidence>
<dbReference type="Pfam" id="PF00072">
    <property type="entry name" value="Response_reg"/>
    <property type="match status" value="1"/>
</dbReference>
<dbReference type="SUPFAM" id="SSF52172">
    <property type="entry name" value="CheY-like"/>
    <property type="match status" value="2"/>
</dbReference>
<dbReference type="PROSITE" id="PS50110">
    <property type="entry name" value="RESPONSE_REGULATORY"/>
    <property type="match status" value="1"/>
</dbReference>
<evidence type="ECO:0000259" key="5">
    <source>
        <dbReference type="PROSITE" id="PS50110"/>
    </source>
</evidence>
<protein>
    <recommendedName>
        <fullName evidence="5">Response regulatory domain-containing protein</fullName>
    </recommendedName>
</protein>
<dbReference type="RefSeq" id="XP_016606724.1">
    <property type="nucleotide sequence ID" value="XM_016754579.1"/>
</dbReference>
<dbReference type="InterPro" id="IPR011006">
    <property type="entry name" value="CheY-like_superfamily"/>
</dbReference>
<proteinExistence type="predicted"/>
<name>A0A0L0HCQ7_SPIPD</name>
<reference evidence="6 7" key="1">
    <citation type="submission" date="2009-08" db="EMBL/GenBank/DDBJ databases">
        <title>The Genome Sequence of Spizellomyces punctatus strain DAOM BR117.</title>
        <authorList>
            <consortium name="The Broad Institute Genome Sequencing Platform"/>
            <person name="Russ C."/>
            <person name="Cuomo C."/>
            <person name="Shea T."/>
            <person name="Young S.K."/>
            <person name="Zeng Q."/>
            <person name="Koehrsen M."/>
            <person name="Haas B."/>
            <person name="Borodovsky M."/>
            <person name="Guigo R."/>
            <person name="Alvarado L."/>
            <person name="Berlin A."/>
            <person name="Bochicchio J."/>
            <person name="Borenstein D."/>
            <person name="Chapman S."/>
            <person name="Chen Z."/>
            <person name="Engels R."/>
            <person name="Freedman E."/>
            <person name="Gellesch M."/>
            <person name="Goldberg J."/>
            <person name="Griggs A."/>
            <person name="Gujja S."/>
            <person name="Heiman D."/>
            <person name="Hepburn T."/>
            <person name="Howarth C."/>
            <person name="Jen D."/>
            <person name="Larson L."/>
            <person name="Lewis B."/>
            <person name="Mehta T."/>
            <person name="Park D."/>
            <person name="Pearson M."/>
            <person name="Roberts A."/>
            <person name="Saif S."/>
            <person name="Shenoy N."/>
            <person name="Sisk P."/>
            <person name="Stolte C."/>
            <person name="Sykes S."/>
            <person name="Thomson T."/>
            <person name="Walk T."/>
            <person name="White J."/>
            <person name="Yandava C."/>
            <person name="Burger G."/>
            <person name="Gray M.W."/>
            <person name="Holland P.W.H."/>
            <person name="King N."/>
            <person name="Lang F.B.F."/>
            <person name="Roger A.J."/>
            <person name="Ruiz-Trillo I."/>
            <person name="Lander E."/>
            <person name="Nusbaum C."/>
        </authorList>
    </citation>
    <scope>NUCLEOTIDE SEQUENCE [LARGE SCALE GENOMIC DNA]</scope>
    <source>
        <strain evidence="6 7">DAOM BR117</strain>
    </source>
</reference>
<dbReference type="AlphaFoldDB" id="A0A0L0HCQ7"/>
<dbReference type="GeneID" id="27689678"/>
<sequence length="461" mass="50433">MAMPIFEPIGSGPQSFRIGIVDDNPIVQRILVKILEKNLGVTVPKEDLFSDGLSVLDALGKRRFDLILLDIDLPILDGYETVLRIRGGGSLSSRTQNLSPVQGTGKGKTTFKDEAKLESMSADVPPTNPIIDGSPRLPNSTRRPSAPHPSSLMPRTRSGSRDEDTLTSLSQQVKQRNPRTLVSTPMDAAPLKPIRKNIPPIAKDEDSLLATRTNQQAKTKAGSKAAEAIRRAIASGVDEDVDLDISGDEGELDDAPGPTLEEQIRDLSSRIRTSNRSIPIICITANTLYEQRLKYMQGGMDEVLTKPFNPNTITSVISRFMEQVRPSTPKIVRARRPSITTALLELIDQHDPDSPTRLHAAEKYIDAEHVDNMYKARVAGPNCPQIMSNVPRPPPSGLPPLKVSHESGQYGSPESVRQRKGSLGACLGEGTPQMQHPRRDSTRKRAMSLVHAKHDGKLYSG</sequence>
<dbReference type="PANTHER" id="PTHR45339">
    <property type="entry name" value="HYBRID SIGNAL TRANSDUCTION HISTIDINE KINASE J"/>
    <property type="match status" value="1"/>
</dbReference>
<accession>A0A0L0HCQ7</accession>
<feature type="domain" description="Response regulatory" evidence="5">
    <location>
        <begin position="17"/>
        <end position="321"/>
    </location>
</feature>
<evidence type="ECO:0000313" key="6">
    <source>
        <dbReference type="EMBL" id="KNC98684.1"/>
    </source>
</evidence>
<evidence type="ECO:0000256" key="4">
    <source>
        <dbReference type="SAM" id="MobiDB-lite"/>
    </source>
</evidence>
<keyword evidence="1 3" id="KW-0597">Phosphoprotein</keyword>
<evidence type="ECO:0000313" key="7">
    <source>
        <dbReference type="Proteomes" id="UP000053201"/>
    </source>
</evidence>
<gene>
    <name evidence="6" type="ORF">SPPG_06366</name>
</gene>
<feature type="compositionally biased region" description="Polar residues" evidence="4">
    <location>
        <begin position="166"/>
        <end position="183"/>
    </location>
</feature>
<feature type="region of interest" description="Disordered" evidence="4">
    <location>
        <begin position="387"/>
        <end position="461"/>
    </location>
</feature>
<evidence type="ECO:0000256" key="1">
    <source>
        <dbReference type="ARBA" id="ARBA00022553"/>
    </source>
</evidence>
<dbReference type="OrthoDB" id="10308734at2759"/>
<dbReference type="PANTHER" id="PTHR45339:SF1">
    <property type="entry name" value="HYBRID SIGNAL TRANSDUCTION HISTIDINE KINASE J"/>
    <property type="match status" value="1"/>
</dbReference>
<dbReference type="Proteomes" id="UP000053201">
    <property type="component" value="Unassembled WGS sequence"/>
</dbReference>
<dbReference type="SMART" id="SM00448">
    <property type="entry name" value="REC"/>
    <property type="match status" value="1"/>
</dbReference>
<feature type="modified residue" description="4-aspartylphosphate" evidence="3">
    <location>
        <position position="70"/>
    </location>
</feature>
<evidence type="ECO:0000256" key="2">
    <source>
        <dbReference type="ARBA" id="ARBA00023012"/>
    </source>
</evidence>
<dbReference type="STRING" id="645134.A0A0L0HCQ7"/>
<dbReference type="VEuPathDB" id="FungiDB:SPPG_06366"/>
<dbReference type="CDD" id="cd17546">
    <property type="entry name" value="REC_hyHK_CKI1_RcsC-like"/>
    <property type="match status" value="1"/>
</dbReference>
<dbReference type="GO" id="GO:0000160">
    <property type="term" value="P:phosphorelay signal transduction system"/>
    <property type="evidence" value="ECO:0007669"/>
    <property type="project" value="UniProtKB-KW"/>
</dbReference>
<organism evidence="6 7">
    <name type="scientific">Spizellomyces punctatus (strain DAOM BR117)</name>
    <dbReference type="NCBI Taxonomy" id="645134"/>
    <lineage>
        <taxon>Eukaryota</taxon>
        <taxon>Fungi</taxon>
        <taxon>Fungi incertae sedis</taxon>
        <taxon>Chytridiomycota</taxon>
        <taxon>Chytridiomycota incertae sedis</taxon>
        <taxon>Chytridiomycetes</taxon>
        <taxon>Spizellomycetales</taxon>
        <taxon>Spizellomycetaceae</taxon>
        <taxon>Spizellomyces</taxon>
    </lineage>
</organism>
<feature type="compositionally biased region" description="Polar residues" evidence="4">
    <location>
        <begin position="91"/>
        <end position="102"/>
    </location>
</feature>
<dbReference type="InParanoid" id="A0A0L0HCQ7"/>
<feature type="compositionally biased region" description="Basic and acidic residues" evidence="4">
    <location>
        <begin position="452"/>
        <end position="461"/>
    </location>
</feature>
<keyword evidence="2" id="KW-0902">Two-component regulatory system</keyword>
<dbReference type="InterPro" id="IPR001789">
    <property type="entry name" value="Sig_transdc_resp-reg_receiver"/>
</dbReference>